<sequence length="143" mass="16486">MNVELFYYTNKGGMHKITSIDDTDEYMILVNVADAEASFSQLISDFHHKYPSLEIHEIYKVATEKLERLLIEELLGVVKIKYQCWDDVARTEHLFLSDSLLLINKPGTWDRESDEVYRLCATDSGLNLLDTSDQIYGMKGESK</sequence>
<protein>
    <submittedName>
        <fullName evidence="1">Uncharacterized protein</fullName>
    </submittedName>
</protein>
<evidence type="ECO:0000313" key="1">
    <source>
        <dbReference type="EMBL" id="MCJ8014466.1"/>
    </source>
</evidence>
<keyword evidence="2" id="KW-1185">Reference proteome</keyword>
<dbReference type="RefSeq" id="WP_244729149.1">
    <property type="nucleotide sequence ID" value="NZ_JALIRP010000011.1"/>
</dbReference>
<name>A0A9X1WTT6_9BACL</name>
<gene>
    <name evidence="1" type="ORF">MUG84_22455</name>
</gene>
<dbReference type="AlphaFoldDB" id="A0A9X1WTT6"/>
<reference evidence="1" key="1">
    <citation type="submission" date="2022-04" db="EMBL/GenBank/DDBJ databases">
        <title>Paenibacillus mangrovi sp. nov., a novel endophytic bacterium isolated from bark of Kandelia candel.</title>
        <authorList>
            <person name="Tuo L."/>
        </authorList>
    </citation>
    <scope>NUCLEOTIDE SEQUENCE</scope>
    <source>
        <strain evidence="1">KQZ6P-2</strain>
    </source>
</reference>
<accession>A0A9X1WTT6</accession>
<dbReference type="Proteomes" id="UP001139347">
    <property type="component" value="Unassembled WGS sequence"/>
</dbReference>
<evidence type="ECO:0000313" key="2">
    <source>
        <dbReference type="Proteomes" id="UP001139347"/>
    </source>
</evidence>
<organism evidence="1 2">
    <name type="scientific">Paenibacillus mangrovi</name>
    <dbReference type="NCBI Taxonomy" id="2931978"/>
    <lineage>
        <taxon>Bacteria</taxon>
        <taxon>Bacillati</taxon>
        <taxon>Bacillota</taxon>
        <taxon>Bacilli</taxon>
        <taxon>Bacillales</taxon>
        <taxon>Paenibacillaceae</taxon>
        <taxon>Paenibacillus</taxon>
    </lineage>
</organism>
<dbReference type="EMBL" id="JALIRP010000011">
    <property type="protein sequence ID" value="MCJ8014466.1"/>
    <property type="molecule type" value="Genomic_DNA"/>
</dbReference>
<proteinExistence type="predicted"/>
<comment type="caution">
    <text evidence="1">The sequence shown here is derived from an EMBL/GenBank/DDBJ whole genome shotgun (WGS) entry which is preliminary data.</text>
</comment>